<accession>A0A5C2H877</accession>
<gene>
    <name evidence="1" type="ORF">APAC_1301</name>
</gene>
<name>A0A5C2H877_9BACT</name>
<dbReference type="EMBL" id="CP035928">
    <property type="protein sequence ID" value="QEP34418.1"/>
    <property type="molecule type" value="Genomic_DNA"/>
</dbReference>
<dbReference type="OrthoDB" id="5339771at2"/>
<dbReference type="Proteomes" id="UP000322726">
    <property type="component" value="Chromosome"/>
</dbReference>
<dbReference type="RefSeq" id="WP_130233354.1">
    <property type="nucleotide sequence ID" value="NZ_BMEF01000027.1"/>
</dbReference>
<organism evidence="1 2">
    <name type="scientific">Malaciobacter pacificus</name>
    <dbReference type="NCBI Taxonomy" id="1080223"/>
    <lineage>
        <taxon>Bacteria</taxon>
        <taxon>Pseudomonadati</taxon>
        <taxon>Campylobacterota</taxon>
        <taxon>Epsilonproteobacteria</taxon>
        <taxon>Campylobacterales</taxon>
        <taxon>Arcobacteraceae</taxon>
        <taxon>Malaciobacter</taxon>
    </lineage>
</organism>
<reference evidence="2" key="1">
    <citation type="submission" date="2019-09" db="EMBL/GenBank/DDBJ databases">
        <title>Complete genome sequencing of four Arcobacter species reveals a diverse suite of mobile elements.</title>
        <authorList>
            <person name="On S.L.W."/>
            <person name="Miller W.G."/>
            <person name="Biggs P."/>
            <person name="Cornelius A."/>
            <person name="Vandamme P."/>
        </authorList>
    </citation>
    <scope>NUCLEOTIDE SEQUENCE [LARGE SCALE GENOMIC DNA]</scope>
    <source>
        <strain evidence="2">LMG 26638</strain>
    </source>
</reference>
<protein>
    <submittedName>
        <fullName evidence="1">Uncharacterized protein</fullName>
    </submittedName>
</protein>
<evidence type="ECO:0000313" key="2">
    <source>
        <dbReference type="Proteomes" id="UP000322726"/>
    </source>
</evidence>
<dbReference type="KEGG" id="apai:APAC_1301"/>
<reference evidence="1 2" key="2">
    <citation type="submission" date="2019-09" db="EMBL/GenBank/DDBJ databases">
        <title>Complete genome sequencing of four Arcobacter species reveals a diverse suite of mobile elements.</title>
        <authorList>
            <person name="Miller W.G."/>
            <person name="Yee E."/>
            <person name="Bono J.L."/>
        </authorList>
    </citation>
    <scope>NUCLEOTIDE SEQUENCE [LARGE SCALE GENOMIC DNA]</scope>
    <source>
        <strain evidence="1 2">LMG 26638</strain>
    </source>
</reference>
<dbReference type="AlphaFoldDB" id="A0A5C2H877"/>
<keyword evidence="2" id="KW-1185">Reference proteome</keyword>
<sequence>MVKKLLFILLIVNISYAKDIYEINCVKCHKKLPVSIDKYFYRYLLKYSGEKAVKTSMFEYLKNPSKDKTIMPEAFINRFGVKKRSKLKDDKLKDAIDIYWEKYKVFGKLK</sequence>
<evidence type="ECO:0000313" key="1">
    <source>
        <dbReference type="EMBL" id="QEP34418.1"/>
    </source>
</evidence>
<reference evidence="1 2" key="3">
    <citation type="submission" date="2019-09" db="EMBL/GenBank/DDBJ databases">
        <title>Taxonomic note: a critical rebuttal of the proposed division of the genus Arcobacter into six genera, emended descriptions of Arcobacter anaerophilus and the genus Arcobacter, and an assessment of genus-level boundaries for Epsilonproteobacteria using in silico genomic comparator tools.</title>
        <authorList>
            <person name="On S.L.W."/>
            <person name="Miller W.G."/>
            <person name="Biggs P."/>
            <person name="Cornelius A."/>
            <person name="Vandamme P."/>
        </authorList>
    </citation>
    <scope>NUCLEOTIDE SEQUENCE [LARGE SCALE GENOMIC DNA]</scope>
    <source>
        <strain evidence="1 2">LMG 26638</strain>
    </source>
</reference>
<proteinExistence type="predicted"/>